<proteinExistence type="predicted"/>
<evidence type="ECO:0000313" key="2">
    <source>
        <dbReference type="Proteomes" id="UP000054995"/>
    </source>
</evidence>
<dbReference type="AlphaFoldDB" id="A0A0V1FQ43"/>
<evidence type="ECO:0000313" key="1">
    <source>
        <dbReference type="EMBL" id="KRY88155.1"/>
    </source>
</evidence>
<dbReference type="EMBL" id="JYDT01000045">
    <property type="protein sequence ID" value="KRY88155.1"/>
    <property type="molecule type" value="Genomic_DNA"/>
</dbReference>
<organism evidence="1 2">
    <name type="scientific">Trichinella pseudospiralis</name>
    <name type="common">Parasitic roundworm</name>
    <dbReference type="NCBI Taxonomy" id="6337"/>
    <lineage>
        <taxon>Eukaryota</taxon>
        <taxon>Metazoa</taxon>
        <taxon>Ecdysozoa</taxon>
        <taxon>Nematoda</taxon>
        <taxon>Enoplea</taxon>
        <taxon>Dorylaimia</taxon>
        <taxon>Trichinellida</taxon>
        <taxon>Trichinellidae</taxon>
        <taxon>Trichinella</taxon>
    </lineage>
</organism>
<name>A0A0V1FQ43_TRIPS</name>
<reference evidence="1 2" key="1">
    <citation type="submission" date="2015-01" db="EMBL/GenBank/DDBJ databases">
        <title>Evolution of Trichinella species and genotypes.</title>
        <authorList>
            <person name="Korhonen P.K."/>
            <person name="Edoardo P."/>
            <person name="Giuseppe L.R."/>
            <person name="Gasser R.B."/>
        </authorList>
    </citation>
    <scope>NUCLEOTIDE SEQUENCE [LARGE SCALE GENOMIC DNA]</scope>
    <source>
        <strain evidence="1">ISS470</strain>
    </source>
</reference>
<accession>A0A0V1FQ43</accession>
<dbReference type="Proteomes" id="UP000054995">
    <property type="component" value="Unassembled WGS sequence"/>
</dbReference>
<protein>
    <submittedName>
        <fullName evidence="1">Uncharacterized protein</fullName>
    </submittedName>
</protein>
<keyword evidence="2" id="KW-1185">Reference proteome</keyword>
<gene>
    <name evidence="1" type="ORF">T4D_9518</name>
</gene>
<comment type="caution">
    <text evidence="1">The sequence shown here is derived from an EMBL/GenBank/DDBJ whole genome shotgun (WGS) entry which is preliminary data.</text>
</comment>
<sequence>MPCKSVIDNDVAGSRKNCRLIKVQHSHARPQDNVAEAAAAAKAKLTRSCVPRPQKSTHIPGEQRFGKDVQLRYVTQTAHQLIPNCTMSISAGNACTRSTISHCVGEGKDLRTRLTQVEQAKRTAGASRTLAFIAVANGPIRTENRFSLYASIRINQTPPTAGLVVSS</sequence>